<evidence type="ECO:0000256" key="1">
    <source>
        <dbReference type="SAM" id="Phobius"/>
    </source>
</evidence>
<organism evidence="2 3">
    <name type="scientific">Mycena albidolilacea</name>
    <dbReference type="NCBI Taxonomy" id="1033008"/>
    <lineage>
        <taxon>Eukaryota</taxon>
        <taxon>Fungi</taxon>
        <taxon>Dikarya</taxon>
        <taxon>Basidiomycota</taxon>
        <taxon>Agaricomycotina</taxon>
        <taxon>Agaricomycetes</taxon>
        <taxon>Agaricomycetidae</taxon>
        <taxon>Agaricales</taxon>
        <taxon>Marasmiineae</taxon>
        <taxon>Mycenaceae</taxon>
        <taxon>Mycena</taxon>
    </lineage>
</organism>
<evidence type="ECO:0000313" key="2">
    <source>
        <dbReference type="EMBL" id="KAJ7323650.1"/>
    </source>
</evidence>
<keyword evidence="1" id="KW-1133">Transmembrane helix</keyword>
<feature type="transmembrane region" description="Helical" evidence="1">
    <location>
        <begin position="33"/>
        <end position="52"/>
    </location>
</feature>
<dbReference type="Proteomes" id="UP001218218">
    <property type="component" value="Unassembled WGS sequence"/>
</dbReference>
<gene>
    <name evidence="2" type="ORF">DFH08DRAFT_887542</name>
</gene>
<evidence type="ECO:0000313" key="3">
    <source>
        <dbReference type="Proteomes" id="UP001218218"/>
    </source>
</evidence>
<reference evidence="2" key="1">
    <citation type="submission" date="2023-03" db="EMBL/GenBank/DDBJ databases">
        <title>Massive genome expansion in bonnet fungi (Mycena s.s.) driven by repeated elements and novel gene families across ecological guilds.</title>
        <authorList>
            <consortium name="Lawrence Berkeley National Laboratory"/>
            <person name="Harder C.B."/>
            <person name="Miyauchi S."/>
            <person name="Viragh M."/>
            <person name="Kuo A."/>
            <person name="Thoen E."/>
            <person name="Andreopoulos B."/>
            <person name="Lu D."/>
            <person name="Skrede I."/>
            <person name="Drula E."/>
            <person name="Henrissat B."/>
            <person name="Morin E."/>
            <person name="Kohler A."/>
            <person name="Barry K."/>
            <person name="LaButti K."/>
            <person name="Morin E."/>
            <person name="Salamov A."/>
            <person name="Lipzen A."/>
            <person name="Mereny Z."/>
            <person name="Hegedus B."/>
            <person name="Baldrian P."/>
            <person name="Stursova M."/>
            <person name="Weitz H."/>
            <person name="Taylor A."/>
            <person name="Grigoriev I.V."/>
            <person name="Nagy L.G."/>
            <person name="Martin F."/>
            <person name="Kauserud H."/>
        </authorList>
    </citation>
    <scope>NUCLEOTIDE SEQUENCE</scope>
    <source>
        <strain evidence="2">CBHHK002</strain>
    </source>
</reference>
<dbReference type="AlphaFoldDB" id="A0AAD6ZIF7"/>
<keyword evidence="1" id="KW-0472">Membrane</keyword>
<keyword evidence="3" id="KW-1185">Reference proteome</keyword>
<proteinExistence type="predicted"/>
<protein>
    <submittedName>
        <fullName evidence="2">Uncharacterized protein</fullName>
    </submittedName>
</protein>
<sequence>MFSSLLSSLSWLSLSMVSFSLWSLLCFLSSSRFWLGSAFVLLLGAFAFFDLLHNPQVARRAYRCPAIFRQGRIVVFAS</sequence>
<keyword evidence="1" id="KW-0812">Transmembrane</keyword>
<accession>A0AAD6ZIF7</accession>
<name>A0AAD6ZIF7_9AGAR</name>
<dbReference type="EMBL" id="JARIHO010000046">
    <property type="protein sequence ID" value="KAJ7323650.1"/>
    <property type="molecule type" value="Genomic_DNA"/>
</dbReference>
<comment type="caution">
    <text evidence="2">The sequence shown here is derived from an EMBL/GenBank/DDBJ whole genome shotgun (WGS) entry which is preliminary data.</text>
</comment>